<keyword evidence="3" id="KW-1185">Reference proteome</keyword>
<gene>
    <name evidence="2" type="ORF">CINCED_3A002978</name>
</gene>
<evidence type="ECO:0000313" key="3">
    <source>
        <dbReference type="Proteomes" id="UP000325440"/>
    </source>
</evidence>
<evidence type="ECO:0000256" key="1">
    <source>
        <dbReference type="SAM" id="MobiDB-lite"/>
    </source>
</evidence>
<feature type="compositionally biased region" description="Low complexity" evidence="1">
    <location>
        <begin position="37"/>
        <end position="61"/>
    </location>
</feature>
<accession>A0A5E4N0K4</accession>
<feature type="compositionally biased region" description="Basic residues" evidence="1">
    <location>
        <begin position="84"/>
        <end position="93"/>
    </location>
</feature>
<dbReference type="AlphaFoldDB" id="A0A5E4N0K4"/>
<dbReference type="EMBL" id="CABPRJ010001465">
    <property type="protein sequence ID" value="VVC38201.1"/>
    <property type="molecule type" value="Genomic_DNA"/>
</dbReference>
<name>A0A5E4N0K4_9HEMI</name>
<reference evidence="2 3" key="1">
    <citation type="submission" date="2019-08" db="EMBL/GenBank/DDBJ databases">
        <authorList>
            <person name="Alioto T."/>
            <person name="Alioto T."/>
            <person name="Gomez Garrido J."/>
        </authorList>
    </citation>
    <scope>NUCLEOTIDE SEQUENCE [LARGE SCALE GENOMIC DNA]</scope>
</reference>
<dbReference type="Proteomes" id="UP000325440">
    <property type="component" value="Unassembled WGS sequence"/>
</dbReference>
<feature type="compositionally biased region" description="Basic and acidic residues" evidence="1">
    <location>
        <begin position="66"/>
        <end position="79"/>
    </location>
</feature>
<protein>
    <submittedName>
        <fullName evidence="2">Uncharacterized protein</fullName>
    </submittedName>
</protein>
<organism evidence="2 3">
    <name type="scientific">Cinara cedri</name>
    <dbReference type="NCBI Taxonomy" id="506608"/>
    <lineage>
        <taxon>Eukaryota</taxon>
        <taxon>Metazoa</taxon>
        <taxon>Ecdysozoa</taxon>
        <taxon>Arthropoda</taxon>
        <taxon>Hexapoda</taxon>
        <taxon>Insecta</taxon>
        <taxon>Pterygota</taxon>
        <taxon>Neoptera</taxon>
        <taxon>Paraneoptera</taxon>
        <taxon>Hemiptera</taxon>
        <taxon>Sternorrhyncha</taxon>
        <taxon>Aphidomorpha</taxon>
        <taxon>Aphidoidea</taxon>
        <taxon>Aphididae</taxon>
        <taxon>Lachninae</taxon>
        <taxon>Cinara</taxon>
    </lineage>
</organism>
<feature type="region of interest" description="Disordered" evidence="1">
    <location>
        <begin position="1"/>
        <end position="98"/>
    </location>
</feature>
<proteinExistence type="predicted"/>
<evidence type="ECO:0000313" key="2">
    <source>
        <dbReference type="EMBL" id="VVC38201.1"/>
    </source>
</evidence>
<sequence>MDSMNFGNLLDLDRGQHHDDDDGGLTPATSVTGGAPTTVIVSSSNNSSSTLSDLSSVTTTSYQSHRQHEPTPPDNDDMHATSSAHHHGHHQHHSPANGFDNMISGYGYCNTGPYETFYPQTFTLPPYTGKSVARRTRPCGFSFFGHKHPTLSPRFSVIIEIARQTVNRRGRTRQSIITRLRTVLRNSAVHARN</sequence>
<feature type="compositionally biased region" description="Basic and acidic residues" evidence="1">
    <location>
        <begin position="11"/>
        <end position="20"/>
    </location>
</feature>